<dbReference type="GeneID" id="78773612"/>
<dbReference type="AlphaFoldDB" id="A0A6A5HWB8"/>
<evidence type="ECO:0000313" key="2">
    <source>
        <dbReference type="Proteomes" id="UP000483820"/>
    </source>
</evidence>
<dbReference type="RefSeq" id="XP_053592668.1">
    <property type="nucleotide sequence ID" value="XM_053724023.1"/>
</dbReference>
<dbReference type="EMBL" id="WUAV01000001">
    <property type="protein sequence ID" value="KAF1771561.1"/>
    <property type="molecule type" value="Genomic_DNA"/>
</dbReference>
<dbReference type="KEGG" id="crq:GCK72_003388"/>
<evidence type="ECO:0000313" key="1">
    <source>
        <dbReference type="EMBL" id="KAF1771561.1"/>
    </source>
</evidence>
<organism evidence="1 2">
    <name type="scientific">Caenorhabditis remanei</name>
    <name type="common">Caenorhabditis vulgaris</name>
    <dbReference type="NCBI Taxonomy" id="31234"/>
    <lineage>
        <taxon>Eukaryota</taxon>
        <taxon>Metazoa</taxon>
        <taxon>Ecdysozoa</taxon>
        <taxon>Nematoda</taxon>
        <taxon>Chromadorea</taxon>
        <taxon>Rhabditida</taxon>
        <taxon>Rhabditina</taxon>
        <taxon>Rhabditomorpha</taxon>
        <taxon>Rhabditoidea</taxon>
        <taxon>Rhabditidae</taxon>
        <taxon>Peloderinae</taxon>
        <taxon>Caenorhabditis</taxon>
    </lineage>
</organism>
<proteinExistence type="predicted"/>
<name>A0A6A5HWB8_CAERE</name>
<comment type="caution">
    <text evidence="1">The sequence shown here is derived from an EMBL/GenBank/DDBJ whole genome shotgun (WGS) entry which is preliminary data.</text>
</comment>
<dbReference type="CTD" id="78773612"/>
<dbReference type="Proteomes" id="UP000483820">
    <property type="component" value="Chromosome I"/>
</dbReference>
<reference evidence="1 2" key="1">
    <citation type="submission" date="2019-12" db="EMBL/GenBank/DDBJ databases">
        <title>Chromosome-level assembly of the Caenorhabditis remanei genome.</title>
        <authorList>
            <person name="Teterina A.A."/>
            <person name="Willis J.H."/>
            <person name="Phillips P.C."/>
        </authorList>
    </citation>
    <scope>NUCLEOTIDE SEQUENCE [LARGE SCALE GENOMIC DNA]</scope>
    <source>
        <strain evidence="1 2">PX506</strain>
        <tissue evidence="1">Whole organism</tissue>
    </source>
</reference>
<sequence>MVKLRKFRISQSQLFKICCIACLAAFNAFLSNVNPISPCQTKKTPSTVNANLKTAKPIGNTSKNSDPRIRIKQIAARIRKNILSVLARLSPPDTIPIASISNGRFGSHVLTDLSCLNRSSIVNRARNPT</sequence>
<gene>
    <name evidence="1" type="ORF">GCK72_003388</name>
</gene>
<protein>
    <submittedName>
        <fullName evidence="1">Uncharacterized protein</fullName>
    </submittedName>
</protein>
<accession>A0A6A5HWB8</accession>